<proteinExistence type="predicted"/>
<dbReference type="RefSeq" id="WP_189188414.1">
    <property type="nucleotide sequence ID" value="NZ_BMMM01000009.1"/>
</dbReference>
<evidence type="ECO:0000313" key="9">
    <source>
        <dbReference type="EMBL" id="GGN73336.1"/>
    </source>
</evidence>
<evidence type="ECO:0000256" key="7">
    <source>
        <dbReference type="SAM" id="Phobius"/>
    </source>
</evidence>
<comment type="caution">
    <text evidence="9">The sequence shown here is derived from an EMBL/GenBank/DDBJ whole genome shotgun (WGS) entry which is preliminary data.</text>
</comment>
<evidence type="ECO:0000256" key="3">
    <source>
        <dbReference type="ARBA" id="ARBA00022553"/>
    </source>
</evidence>
<keyword evidence="4" id="KW-0808">Transferase</keyword>
<evidence type="ECO:0000256" key="5">
    <source>
        <dbReference type="ARBA" id="ARBA00022777"/>
    </source>
</evidence>
<evidence type="ECO:0000259" key="8">
    <source>
        <dbReference type="Pfam" id="PF02518"/>
    </source>
</evidence>
<sequence>MTERIPEAAFWCVAVGLLAVTVLLLRQRGITGRQRSRNTELAQGLRARDEELRHLVAVRLPALEDGPHQPHPAVGLLDARLADTDFAKCLDSVLDRFSGAVEHAQSRADQSAKAALKASMRSIQALANEQQVSISEMQDRHDHPDVLRDLLEIDHTNAQFGRRAQAIAVLCGSWPGRQRATSALIEVVRGATSRVRDYRRIRINGQVDIAVESRAVEPVVLAVAELLDNAARHSQPNTSVEVNVQSVHNGACVIIDDAGVGMDGQATEHAAALLAGRDAVDVTRLDDPPQFGFAVIGVLAARYGFSVSVDTRSPYGGVRAVVFVPAALLTHADTVQEAPTPADPTPTPALTTTRTSPRTTEPAEAITAGGLPKRRRRAPQASATAEERTAAPTEEIGGRSAEENARRMGAFARGTRFGRAAQDASAADEAPHENEGNTQG</sequence>
<keyword evidence="7" id="KW-0812">Transmembrane</keyword>
<dbReference type="GO" id="GO:0000160">
    <property type="term" value="P:phosphorelay signal transduction system"/>
    <property type="evidence" value="ECO:0007669"/>
    <property type="project" value="TreeGrafter"/>
</dbReference>
<dbReference type="PANTHER" id="PTHR45436">
    <property type="entry name" value="SENSOR HISTIDINE KINASE YKOH"/>
    <property type="match status" value="1"/>
</dbReference>
<gene>
    <name evidence="9" type="ORF">GCM10011579_051410</name>
</gene>
<evidence type="ECO:0000256" key="1">
    <source>
        <dbReference type="ARBA" id="ARBA00000085"/>
    </source>
</evidence>
<dbReference type="GO" id="GO:0004673">
    <property type="term" value="F:protein histidine kinase activity"/>
    <property type="evidence" value="ECO:0007669"/>
    <property type="project" value="UniProtKB-EC"/>
</dbReference>
<dbReference type="Proteomes" id="UP000600365">
    <property type="component" value="Unassembled WGS sequence"/>
</dbReference>
<comment type="catalytic activity">
    <reaction evidence="1">
        <text>ATP + protein L-histidine = ADP + protein N-phospho-L-histidine.</text>
        <dbReference type="EC" id="2.7.13.3"/>
    </reaction>
</comment>
<dbReference type="InterPro" id="IPR003594">
    <property type="entry name" value="HATPase_dom"/>
</dbReference>
<feature type="compositionally biased region" description="Basic and acidic residues" evidence="6">
    <location>
        <begin position="429"/>
        <end position="440"/>
    </location>
</feature>
<dbReference type="EC" id="2.7.13.3" evidence="2"/>
<evidence type="ECO:0000256" key="2">
    <source>
        <dbReference type="ARBA" id="ARBA00012438"/>
    </source>
</evidence>
<feature type="compositionally biased region" description="Low complexity" evidence="6">
    <location>
        <begin position="348"/>
        <end position="363"/>
    </location>
</feature>
<dbReference type="InterPro" id="IPR050428">
    <property type="entry name" value="TCS_sensor_his_kinase"/>
</dbReference>
<dbReference type="Gene3D" id="3.30.565.10">
    <property type="entry name" value="Histidine kinase-like ATPase, C-terminal domain"/>
    <property type="match status" value="1"/>
</dbReference>
<organism evidence="9 10">
    <name type="scientific">Streptomyces albiflavescens</name>
    <dbReference type="NCBI Taxonomy" id="1623582"/>
    <lineage>
        <taxon>Bacteria</taxon>
        <taxon>Bacillati</taxon>
        <taxon>Actinomycetota</taxon>
        <taxon>Actinomycetes</taxon>
        <taxon>Kitasatosporales</taxon>
        <taxon>Streptomycetaceae</taxon>
        <taxon>Streptomyces</taxon>
    </lineage>
</organism>
<keyword evidence="7" id="KW-0472">Membrane</keyword>
<accession>A0A918D6B3</accession>
<dbReference type="EMBL" id="BMMM01000009">
    <property type="protein sequence ID" value="GGN73336.1"/>
    <property type="molecule type" value="Genomic_DNA"/>
</dbReference>
<reference evidence="9 10" key="1">
    <citation type="journal article" date="2014" name="Int. J. Syst. Evol. Microbiol.">
        <title>Complete genome sequence of Corynebacterium casei LMG S-19264T (=DSM 44701T), isolated from a smear-ripened cheese.</title>
        <authorList>
            <consortium name="US DOE Joint Genome Institute (JGI-PGF)"/>
            <person name="Walter F."/>
            <person name="Albersmeier A."/>
            <person name="Kalinowski J."/>
            <person name="Ruckert C."/>
        </authorList>
    </citation>
    <scope>NUCLEOTIDE SEQUENCE [LARGE SCALE GENOMIC DNA]</scope>
    <source>
        <strain evidence="9 10">CGMCC 4.7111</strain>
    </source>
</reference>
<feature type="region of interest" description="Disordered" evidence="6">
    <location>
        <begin position="334"/>
        <end position="440"/>
    </location>
</feature>
<feature type="transmembrane region" description="Helical" evidence="7">
    <location>
        <begin position="6"/>
        <end position="25"/>
    </location>
</feature>
<dbReference type="GO" id="GO:0005886">
    <property type="term" value="C:plasma membrane"/>
    <property type="evidence" value="ECO:0007669"/>
    <property type="project" value="TreeGrafter"/>
</dbReference>
<feature type="domain" description="Histidine kinase/HSP90-like ATPase" evidence="8">
    <location>
        <begin position="219"/>
        <end position="326"/>
    </location>
</feature>
<keyword evidence="3" id="KW-0597">Phosphoprotein</keyword>
<feature type="compositionally biased region" description="Low complexity" evidence="6">
    <location>
        <begin position="407"/>
        <end position="428"/>
    </location>
</feature>
<name>A0A918D6B3_9ACTN</name>
<dbReference type="PANTHER" id="PTHR45436:SF5">
    <property type="entry name" value="SENSOR HISTIDINE KINASE TRCS"/>
    <property type="match status" value="1"/>
</dbReference>
<feature type="compositionally biased region" description="Basic and acidic residues" evidence="6">
    <location>
        <begin position="396"/>
        <end position="406"/>
    </location>
</feature>
<protein>
    <recommendedName>
        <fullName evidence="2">histidine kinase</fullName>
        <ecNumber evidence="2">2.7.13.3</ecNumber>
    </recommendedName>
</protein>
<dbReference type="SUPFAM" id="SSF55874">
    <property type="entry name" value="ATPase domain of HSP90 chaperone/DNA topoisomerase II/histidine kinase"/>
    <property type="match status" value="1"/>
</dbReference>
<evidence type="ECO:0000256" key="4">
    <source>
        <dbReference type="ARBA" id="ARBA00022679"/>
    </source>
</evidence>
<dbReference type="Pfam" id="PF02518">
    <property type="entry name" value="HATPase_c"/>
    <property type="match status" value="1"/>
</dbReference>
<dbReference type="AlphaFoldDB" id="A0A918D6B3"/>
<evidence type="ECO:0000256" key="6">
    <source>
        <dbReference type="SAM" id="MobiDB-lite"/>
    </source>
</evidence>
<keyword evidence="5 9" id="KW-0418">Kinase</keyword>
<dbReference type="InterPro" id="IPR036890">
    <property type="entry name" value="HATPase_C_sf"/>
</dbReference>
<keyword evidence="7" id="KW-1133">Transmembrane helix</keyword>
<evidence type="ECO:0000313" key="10">
    <source>
        <dbReference type="Proteomes" id="UP000600365"/>
    </source>
</evidence>
<keyword evidence="10" id="KW-1185">Reference proteome</keyword>